<accession>A0A7T9DJW7</accession>
<dbReference type="InterPro" id="IPR030382">
    <property type="entry name" value="MeTrfase_TRM5/TYW2"/>
</dbReference>
<dbReference type="PANTHER" id="PTHR23245:SF31">
    <property type="entry name" value="TRNA WYBUTOSINE-SYNTHESIZING PROTEIN 3 HOMOLOG"/>
    <property type="match status" value="1"/>
</dbReference>
<dbReference type="PROSITE" id="PS51684">
    <property type="entry name" value="SAM_MT_TRM5_TYW2"/>
    <property type="match status" value="1"/>
</dbReference>
<evidence type="ECO:0000256" key="3">
    <source>
        <dbReference type="ARBA" id="ARBA00022694"/>
    </source>
</evidence>
<sequence length="284" mass="31856">MPSFKQQMQQKLHAALSPAEQEKLPAGFQRLGHIVILRLHPSLESKKQLIGEAALTCVPGAKTACNYAGKISSEYREPVIEWIAGEHNTVVNHFEHDCVFRFDVTKLMWSQGNMNERKRMYLNVKKGEVVVDFFCGLGYWSIPIAKHASPAHVYAIDANENAINAIQENRTLNKIPKSVLTIIHGKCEEVAPTLGKIADRVIMGYLPAPRFALPSAMHVLKDQGGIIHYEGMCPQGEYETLVQEVRDVATQYGKQVELVHAQEVKSMAPRKYHYTLDLKVTPIA</sequence>
<reference evidence="5" key="1">
    <citation type="submission" date="2020-11" db="EMBL/GenBank/DDBJ databases">
        <title>Connecting structure to function with the recovery of over 1000 high-quality activated sludge metagenome-assembled genomes encoding full-length rRNA genes using long-read sequencing.</title>
        <authorList>
            <person name="Singleton C.M."/>
            <person name="Petriglieri F."/>
            <person name="Kristensen J.M."/>
            <person name="Kirkegaard R.H."/>
            <person name="Michaelsen T.Y."/>
            <person name="Andersen M.H."/>
            <person name="Karst S.M."/>
            <person name="Dueholm M.S."/>
            <person name="Nielsen P.H."/>
            <person name="Albertsen M."/>
        </authorList>
    </citation>
    <scope>NUCLEOTIDE SEQUENCE</scope>
    <source>
        <strain evidence="5">Fred_18-Q3-R57-64_BAT3C.431</strain>
    </source>
</reference>
<dbReference type="Proteomes" id="UP000596004">
    <property type="component" value="Chromosome"/>
</dbReference>
<proteinExistence type="predicted"/>
<keyword evidence="3" id="KW-0819">tRNA processing</keyword>
<dbReference type="InterPro" id="IPR056743">
    <property type="entry name" value="TRM5-TYW2-like_MTfase"/>
</dbReference>
<evidence type="ECO:0000256" key="1">
    <source>
        <dbReference type="ARBA" id="ARBA00022679"/>
    </source>
</evidence>
<dbReference type="GO" id="GO:0031591">
    <property type="term" value="P:wybutosine biosynthetic process"/>
    <property type="evidence" value="ECO:0007669"/>
    <property type="project" value="TreeGrafter"/>
</dbReference>
<gene>
    <name evidence="5" type="ORF">IPJ89_05675</name>
</gene>
<dbReference type="EMBL" id="CP064981">
    <property type="protein sequence ID" value="QQR92606.1"/>
    <property type="molecule type" value="Genomic_DNA"/>
</dbReference>
<feature type="domain" description="SAM-dependent methyltransferase TRM5/TYW2-type" evidence="4">
    <location>
        <begin position="28"/>
        <end position="282"/>
    </location>
</feature>
<dbReference type="Pfam" id="PF02475">
    <property type="entry name" value="TRM5-TYW2_MTfase"/>
    <property type="match status" value="1"/>
</dbReference>
<dbReference type="GO" id="GO:0008175">
    <property type="term" value="F:tRNA methyltransferase activity"/>
    <property type="evidence" value="ECO:0007669"/>
    <property type="project" value="TreeGrafter"/>
</dbReference>
<evidence type="ECO:0000259" key="4">
    <source>
        <dbReference type="PROSITE" id="PS51684"/>
    </source>
</evidence>
<evidence type="ECO:0000313" key="5">
    <source>
        <dbReference type="EMBL" id="QQR92606.1"/>
    </source>
</evidence>
<dbReference type="Pfam" id="PF25133">
    <property type="entry name" value="TYW2_N_2"/>
    <property type="match status" value="1"/>
</dbReference>
<name>A0A7T9DJW7_9ARCH</name>
<dbReference type="CDD" id="cd02440">
    <property type="entry name" value="AdoMet_MTases"/>
    <property type="match status" value="1"/>
</dbReference>
<dbReference type="Gene3D" id="3.40.50.150">
    <property type="entry name" value="Vaccinia Virus protein VP39"/>
    <property type="match status" value="1"/>
</dbReference>
<keyword evidence="5" id="KW-0489">Methyltransferase</keyword>
<evidence type="ECO:0000256" key="2">
    <source>
        <dbReference type="ARBA" id="ARBA00022691"/>
    </source>
</evidence>
<dbReference type="Gene3D" id="3.30.300.110">
    <property type="entry name" value="Met-10+ protein-like domains"/>
    <property type="match status" value="1"/>
</dbReference>
<protein>
    <submittedName>
        <fullName evidence="5">Methyltransferase domain-containing protein</fullName>
    </submittedName>
</protein>
<dbReference type="AlphaFoldDB" id="A0A7T9DJW7"/>
<keyword evidence="2" id="KW-0949">S-adenosyl-L-methionine</keyword>
<organism evidence="5">
    <name type="scientific">Candidatus Iainarchaeum sp</name>
    <dbReference type="NCBI Taxonomy" id="3101447"/>
    <lineage>
        <taxon>Archaea</taxon>
        <taxon>Candidatus Iainarchaeota</taxon>
        <taxon>Candidatus Iainarchaeia</taxon>
        <taxon>Candidatus Iainarchaeales</taxon>
        <taxon>Candidatus Iainarchaeaceae</taxon>
        <taxon>Candidatus Iainarchaeum</taxon>
    </lineage>
</organism>
<dbReference type="SUPFAM" id="SSF53335">
    <property type="entry name" value="S-adenosyl-L-methionine-dependent methyltransferases"/>
    <property type="match status" value="1"/>
</dbReference>
<dbReference type="PANTHER" id="PTHR23245">
    <property type="entry name" value="TRNA METHYLTRANSFERASE"/>
    <property type="match status" value="1"/>
</dbReference>
<keyword evidence="1 5" id="KW-0808">Transferase</keyword>
<dbReference type="InterPro" id="IPR056744">
    <property type="entry name" value="TRM5/TYW2-like_N"/>
</dbReference>
<dbReference type="InterPro" id="IPR029063">
    <property type="entry name" value="SAM-dependent_MTases_sf"/>
</dbReference>
<dbReference type="GO" id="GO:0005737">
    <property type="term" value="C:cytoplasm"/>
    <property type="evidence" value="ECO:0007669"/>
    <property type="project" value="TreeGrafter"/>
</dbReference>
<dbReference type="GO" id="GO:0030488">
    <property type="term" value="P:tRNA methylation"/>
    <property type="evidence" value="ECO:0007669"/>
    <property type="project" value="TreeGrafter"/>
</dbReference>